<evidence type="ECO:0008006" key="3">
    <source>
        <dbReference type="Google" id="ProtNLM"/>
    </source>
</evidence>
<proteinExistence type="predicted"/>
<keyword evidence="2" id="KW-1185">Reference proteome</keyword>
<reference evidence="1" key="1">
    <citation type="journal article" date="2022" name="bioRxiv">
        <title>Sequencing and chromosome-scale assembly of the giantPleurodeles waltlgenome.</title>
        <authorList>
            <person name="Brown T."/>
            <person name="Elewa A."/>
            <person name="Iarovenko S."/>
            <person name="Subramanian E."/>
            <person name="Araus A.J."/>
            <person name="Petzold A."/>
            <person name="Susuki M."/>
            <person name="Suzuki K.-i.T."/>
            <person name="Hayashi T."/>
            <person name="Toyoda A."/>
            <person name="Oliveira C."/>
            <person name="Osipova E."/>
            <person name="Leigh N.D."/>
            <person name="Simon A."/>
            <person name="Yun M.H."/>
        </authorList>
    </citation>
    <scope>NUCLEOTIDE SEQUENCE</scope>
    <source>
        <strain evidence="1">20211129_DDA</strain>
        <tissue evidence="1">Liver</tissue>
    </source>
</reference>
<name>A0AAV7N3Q2_PLEWA</name>
<evidence type="ECO:0000313" key="2">
    <source>
        <dbReference type="Proteomes" id="UP001066276"/>
    </source>
</evidence>
<accession>A0AAV7N3Q2</accession>
<gene>
    <name evidence="1" type="ORF">NDU88_007439</name>
</gene>
<organism evidence="1 2">
    <name type="scientific">Pleurodeles waltl</name>
    <name type="common">Iberian ribbed newt</name>
    <dbReference type="NCBI Taxonomy" id="8319"/>
    <lineage>
        <taxon>Eukaryota</taxon>
        <taxon>Metazoa</taxon>
        <taxon>Chordata</taxon>
        <taxon>Craniata</taxon>
        <taxon>Vertebrata</taxon>
        <taxon>Euteleostomi</taxon>
        <taxon>Amphibia</taxon>
        <taxon>Batrachia</taxon>
        <taxon>Caudata</taxon>
        <taxon>Salamandroidea</taxon>
        <taxon>Salamandridae</taxon>
        <taxon>Pleurodelinae</taxon>
        <taxon>Pleurodeles</taxon>
    </lineage>
</organism>
<dbReference type="AlphaFoldDB" id="A0AAV7N3Q2"/>
<protein>
    <recommendedName>
        <fullName evidence="3">Secreted protein</fullName>
    </recommendedName>
</protein>
<sequence length="111" mass="11893">MALTCRLHHWTAAPVLFASLGPQLHRQLTAGPTDPLTFFFGVPPGGPNMDGPVVTRAPAPGLRRVSNAGRASPRGNISLQGRRRTPCAQSAVYWAWDRNTEEPAALCAPLP</sequence>
<comment type="caution">
    <text evidence="1">The sequence shown here is derived from an EMBL/GenBank/DDBJ whole genome shotgun (WGS) entry which is preliminary data.</text>
</comment>
<dbReference type="Proteomes" id="UP001066276">
    <property type="component" value="Chromosome 9"/>
</dbReference>
<evidence type="ECO:0000313" key="1">
    <source>
        <dbReference type="EMBL" id="KAJ1110084.1"/>
    </source>
</evidence>
<dbReference type="EMBL" id="JANPWB010000013">
    <property type="protein sequence ID" value="KAJ1110084.1"/>
    <property type="molecule type" value="Genomic_DNA"/>
</dbReference>